<dbReference type="Pfam" id="PF00023">
    <property type="entry name" value="Ank"/>
    <property type="match status" value="1"/>
</dbReference>
<dbReference type="Proteomes" id="UP000027920">
    <property type="component" value="Unassembled WGS sequence"/>
</dbReference>
<dbReference type="OrthoDB" id="4772757at2759"/>
<reference evidence="3 4" key="1">
    <citation type="submission" date="2013-03" db="EMBL/GenBank/DDBJ databases">
        <title>The Genome Sequence of Exophiala aquamarina CBS 119918.</title>
        <authorList>
            <consortium name="The Broad Institute Genomics Platform"/>
            <person name="Cuomo C."/>
            <person name="de Hoog S."/>
            <person name="Gorbushina A."/>
            <person name="Walker B."/>
            <person name="Young S.K."/>
            <person name="Zeng Q."/>
            <person name="Gargeya S."/>
            <person name="Fitzgerald M."/>
            <person name="Haas B."/>
            <person name="Abouelleil A."/>
            <person name="Allen A.W."/>
            <person name="Alvarado L."/>
            <person name="Arachchi H.M."/>
            <person name="Berlin A.M."/>
            <person name="Chapman S.B."/>
            <person name="Gainer-Dewar J."/>
            <person name="Goldberg J."/>
            <person name="Griggs A."/>
            <person name="Gujja S."/>
            <person name="Hansen M."/>
            <person name="Howarth C."/>
            <person name="Imamovic A."/>
            <person name="Ireland A."/>
            <person name="Larimer J."/>
            <person name="McCowan C."/>
            <person name="Murphy C."/>
            <person name="Pearson M."/>
            <person name="Poon T.W."/>
            <person name="Priest M."/>
            <person name="Roberts A."/>
            <person name="Saif S."/>
            <person name="Shea T."/>
            <person name="Sisk P."/>
            <person name="Sykes S."/>
            <person name="Wortman J."/>
            <person name="Nusbaum C."/>
            <person name="Birren B."/>
        </authorList>
    </citation>
    <scope>NUCLEOTIDE SEQUENCE [LARGE SCALE GENOMIC DNA]</scope>
    <source>
        <strain evidence="3 4">CBS 119918</strain>
    </source>
</reference>
<evidence type="ECO:0000313" key="4">
    <source>
        <dbReference type="Proteomes" id="UP000027920"/>
    </source>
</evidence>
<dbReference type="EMBL" id="AMGV01000006">
    <property type="protein sequence ID" value="KEF56195.1"/>
    <property type="molecule type" value="Genomic_DNA"/>
</dbReference>
<dbReference type="HOGENOM" id="CLU_1315422_0_0_1"/>
<accession>A0A072PL11</accession>
<dbReference type="InterPro" id="IPR002110">
    <property type="entry name" value="Ankyrin_rpt"/>
</dbReference>
<evidence type="ECO:0000256" key="2">
    <source>
        <dbReference type="ARBA" id="ARBA00023043"/>
    </source>
</evidence>
<dbReference type="VEuPathDB" id="FungiDB:A1O9_07776"/>
<dbReference type="AlphaFoldDB" id="A0A072PL11"/>
<evidence type="ECO:0000313" key="3">
    <source>
        <dbReference type="EMBL" id="KEF56195.1"/>
    </source>
</evidence>
<dbReference type="STRING" id="1182545.A0A072PL11"/>
<dbReference type="InterPro" id="IPR036770">
    <property type="entry name" value="Ankyrin_rpt-contain_sf"/>
</dbReference>
<dbReference type="PANTHER" id="PTHR24189">
    <property type="entry name" value="MYOTROPHIN"/>
    <property type="match status" value="1"/>
</dbReference>
<keyword evidence="2" id="KW-0040">ANK repeat</keyword>
<dbReference type="RefSeq" id="XP_013258785.1">
    <property type="nucleotide sequence ID" value="XM_013403331.1"/>
</dbReference>
<dbReference type="InterPro" id="IPR050745">
    <property type="entry name" value="Multifunctional_regulatory"/>
</dbReference>
<sequence length="209" mass="22411">MTEGLEMLLEAGADINASMGTHPHPLITATLSNSRQTVEWLLSHGAKADVTCGNYPFAIQGAIIRSADGFDSLIQSLISAGGDINASEGHIGVDENLGYEDDMPRKWHTHLVLAIQKNNPGIVDLLLLKGANVNDLSGLSYSTTALEAAASQADLGLVFRLLRAGAETDVVTQEHCWQPYEQVVGKILLERCSLLIQYAIMAFANILAV</sequence>
<comment type="caution">
    <text evidence="3">The sequence shown here is derived from an EMBL/GenBank/DDBJ whole genome shotgun (WGS) entry which is preliminary data.</text>
</comment>
<keyword evidence="1" id="KW-0677">Repeat</keyword>
<gene>
    <name evidence="3" type="ORF">A1O9_07776</name>
</gene>
<keyword evidence="4" id="KW-1185">Reference proteome</keyword>
<dbReference type="SMART" id="SM00248">
    <property type="entry name" value="ANK"/>
    <property type="match status" value="3"/>
</dbReference>
<dbReference type="Gene3D" id="1.25.40.20">
    <property type="entry name" value="Ankyrin repeat-containing domain"/>
    <property type="match status" value="1"/>
</dbReference>
<organism evidence="3 4">
    <name type="scientific">Exophiala aquamarina CBS 119918</name>
    <dbReference type="NCBI Taxonomy" id="1182545"/>
    <lineage>
        <taxon>Eukaryota</taxon>
        <taxon>Fungi</taxon>
        <taxon>Dikarya</taxon>
        <taxon>Ascomycota</taxon>
        <taxon>Pezizomycotina</taxon>
        <taxon>Eurotiomycetes</taxon>
        <taxon>Chaetothyriomycetidae</taxon>
        <taxon>Chaetothyriales</taxon>
        <taxon>Herpotrichiellaceae</taxon>
        <taxon>Exophiala</taxon>
    </lineage>
</organism>
<proteinExistence type="predicted"/>
<dbReference type="GeneID" id="25282689"/>
<dbReference type="SUPFAM" id="SSF48403">
    <property type="entry name" value="Ankyrin repeat"/>
    <property type="match status" value="1"/>
</dbReference>
<dbReference type="PANTHER" id="PTHR24189:SF50">
    <property type="entry name" value="ANKYRIN REPEAT AND SOCS BOX PROTEIN 2"/>
    <property type="match status" value="1"/>
</dbReference>
<evidence type="ECO:0000256" key="1">
    <source>
        <dbReference type="ARBA" id="ARBA00022737"/>
    </source>
</evidence>
<protein>
    <submittedName>
        <fullName evidence="3">Uncharacterized protein</fullName>
    </submittedName>
</protein>
<name>A0A072PL11_9EURO</name>